<dbReference type="AlphaFoldDB" id="A0AA88TDZ6"/>
<evidence type="ECO:0000256" key="2">
    <source>
        <dbReference type="SAM" id="SignalP"/>
    </source>
</evidence>
<proteinExistence type="predicted"/>
<feature type="compositionally biased region" description="Low complexity" evidence="1">
    <location>
        <begin position="29"/>
        <end position="103"/>
    </location>
</feature>
<evidence type="ECO:0008006" key="5">
    <source>
        <dbReference type="Google" id="ProtNLM"/>
    </source>
</evidence>
<dbReference type="GO" id="GO:0099072">
    <property type="term" value="P:regulation of postsynaptic membrane neurotransmitter receptor levels"/>
    <property type="evidence" value="ECO:0007669"/>
    <property type="project" value="TreeGrafter"/>
</dbReference>
<dbReference type="GO" id="GO:1900449">
    <property type="term" value="P:regulation of glutamate receptor signaling pathway"/>
    <property type="evidence" value="ECO:0007669"/>
    <property type="project" value="InterPro"/>
</dbReference>
<dbReference type="PANTHER" id="PTHR46902">
    <property type="entry name" value="DOMON DOMAIN-CONTAINING PROTEIN FRRS1L"/>
    <property type="match status" value="1"/>
</dbReference>
<evidence type="ECO:0000313" key="3">
    <source>
        <dbReference type="EMBL" id="KAK2862925.1"/>
    </source>
</evidence>
<feature type="region of interest" description="Disordered" evidence="1">
    <location>
        <begin position="22"/>
        <end position="114"/>
    </location>
</feature>
<dbReference type="Proteomes" id="UP001187415">
    <property type="component" value="Unassembled WGS sequence"/>
</dbReference>
<comment type="caution">
    <text evidence="3">The sequence shown here is derived from an EMBL/GenBank/DDBJ whole genome shotgun (WGS) entry which is preliminary data.</text>
</comment>
<feature type="signal peptide" evidence="2">
    <location>
        <begin position="1"/>
        <end position="22"/>
    </location>
</feature>
<evidence type="ECO:0000313" key="4">
    <source>
        <dbReference type="Proteomes" id="UP001187415"/>
    </source>
</evidence>
<feature type="compositionally biased region" description="Polar residues" evidence="1">
    <location>
        <begin position="104"/>
        <end position="114"/>
    </location>
</feature>
<evidence type="ECO:0000256" key="1">
    <source>
        <dbReference type="SAM" id="MobiDB-lite"/>
    </source>
</evidence>
<dbReference type="EMBL" id="JAUPFM010000001">
    <property type="protein sequence ID" value="KAK2862925.1"/>
    <property type="molecule type" value="Genomic_DNA"/>
</dbReference>
<dbReference type="PANTHER" id="PTHR46902:SF1">
    <property type="entry name" value="DOMON DOMAIN-CONTAINING PROTEIN FRRS1L"/>
    <property type="match status" value="1"/>
</dbReference>
<gene>
    <name evidence="3" type="ORF">Q5P01_002458</name>
</gene>
<keyword evidence="2" id="KW-0732">Signal</keyword>
<reference evidence="3" key="1">
    <citation type="submission" date="2023-07" db="EMBL/GenBank/DDBJ databases">
        <title>Chromosome-level Genome Assembly of Striped Snakehead (Channa striata).</title>
        <authorList>
            <person name="Liu H."/>
        </authorList>
    </citation>
    <scope>NUCLEOTIDE SEQUENCE</scope>
    <source>
        <strain evidence="3">Gz</strain>
        <tissue evidence="3">Muscle</tissue>
    </source>
</reference>
<accession>A0AA88TDZ6</accession>
<organism evidence="3 4">
    <name type="scientific">Channa striata</name>
    <name type="common">Snakehead murrel</name>
    <name type="synonym">Ophicephalus striatus</name>
    <dbReference type="NCBI Taxonomy" id="64152"/>
    <lineage>
        <taxon>Eukaryota</taxon>
        <taxon>Metazoa</taxon>
        <taxon>Chordata</taxon>
        <taxon>Craniata</taxon>
        <taxon>Vertebrata</taxon>
        <taxon>Euteleostomi</taxon>
        <taxon>Actinopterygii</taxon>
        <taxon>Neopterygii</taxon>
        <taxon>Teleostei</taxon>
        <taxon>Neoteleostei</taxon>
        <taxon>Acanthomorphata</taxon>
        <taxon>Anabantaria</taxon>
        <taxon>Anabantiformes</taxon>
        <taxon>Channoidei</taxon>
        <taxon>Channidae</taxon>
        <taxon>Channa</taxon>
    </lineage>
</organism>
<dbReference type="InterPro" id="IPR042789">
    <property type="entry name" value="FRRS1L"/>
</dbReference>
<sequence>MDTRLIITVVFMVAVTINTATADNSTTPTNATTNGSDNSTTTTATPVGNSTVNGTTAAPNTTAAAQNNSTTAAVTTANNSTANGTTTAGSNNSTTAGNGTTVAPTTSAPPLTPNTTVDVLNTTISSSECGKTLLCAAQPSSCDPSTNGSCFFLGAQQQSGLNFLFSLSGISTGYIASTISPGTSVGPNATTYVCANNNGVVKFISSVLNNGILTPAVLNVNSVRGKVNGNKIQCTFAATVPSPTTKAIGVTFTISNGTYNSNSDSLGSPNDLLRSTVTDLGNPNSTVINSLSANSTNTTSSPTTTNYGIKLQQSLTQALLITVGVLGLALL</sequence>
<feature type="chain" id="PRO_5041675821" description="Ferric-chelate reductase 1" evidence="2">
    <location>
        <begin position="23"/>
        <end position="331"/>
    </location>
</feature>
<name>A0AA88TDZ6_CHASR</name>
<protein>
    <recommendedName>
        <fullName evidence="5">Ferric-chelate reductase 1</fullName>
    </recommendedName>
</protein>
<keyword evidence="4" id="KW-1185">Reference proteome</keyword>